<dbReference type="PANTHER" id="PTHR30086">
    <property type="entry name" value="ARGININE EXPORTER PROTEIN ARGO"/>
    <property type="match status" value="1"/>
</dbReference>
<dbReference type="RefSeq" id="WP_363785747.1">
    <property type="nucleotide sequence ID" value="NZ_JBFBLL010000009.1"/>
</dbReference>
<organism evidence="7 8">
    <name type="scientific">Kocuria salsicia</name>
    <dbReference type="NCBI Taxonomy" id="664639"/>
    <lineage>
        <taxon>Bacteria</taxon>
        <taxon>Bacillati</taxon>
        <taxon>Actinomycetota</taxon>
        <taxon>Actinomycetes</taxon>
        <taxon>Micrococcales</taxon>
        <taxon>Micrococcaceae</taxon>
        <taxon>Kocuria</taxon>
    </lineage>
</organism>
<dbReference type="EMBL" id="JBFBLL010000009">
    <property type="protein sequence ID" value="MEV8158846.1"/>
    <property type="molecule type" value="Genomic_DNA"/>
</dbReference>
<evidence type="ECO:0000256" key="1">
    <source>
        <dbReference type="ARBA" id="ARBA00004651"/>
    </source>
</evidence>
<sequence length="203" mass="21661">MVTSAFLPGLVTGLALIVAIGAQNAFVLRQGIRREHLGVVVGICIVSDIFLIGLGTAGIGFLIDRVPWLLNIFRWAGVVYLLVFAVTSFRSALKPQAMDVSGDDAGSLRRAVLATLAFTWLNPHAYLDAVLILGNLANQHGEQRWIFAGGAFTGSVIWFTALGAGARALSHVLNTPLTWRIVDALVGVVMVFIAIQLALMPAI</sequence>
<gene>
    <name evidence="7" type="ORF">AB0O96_11700</name>
</gene>
<evidence type="ECO:0000256" key="6">
    <source>
        <dbReference type="SAM" id="Phobius"/>
    </source>
</evidence>
<feature type="transmembrane region" description="Helical" evidence="6">
    <location>
        <begin position="39"/>
        <end position="63"/>
    </location>
</feature>
<evidence type="ECO:0000256" key="3">
    <source>
        <dbReference type="ARBA" id="ARBA00022692"/>
    </source>
</evidence>
<comment type="caution">
    <text evidence="7">The sequence shown here is derived from an EMBL/GenBank/DDBJ whole genome shotgun (WGS) entry which is preliminary data.</text>
</comment>
<feature type="transmembrane region" description="Helical" evidence="6">
    <location>
        <begin position="6"/>
        <end position="27"/>
    </location>
</feature>
<feature type="transmembrane region" description="Helical" evidence="6">
    <location>
        <begin position="145"/>
        <end position="165"/>
    </location>
</feature>
<proteinExistence type="predicted"/>
<keyword evidence="8" id="KW-1185">Reference proteome</keyword>
<keyword evidence="5 6" id="KW-0472">Membrane</keyword>
<feature type="transmembrane region" description="Helical" evidence="6">
    <location>
        <begin position="69"/>
        <end position="90"/>
    </location>
</feature>
<accession>A0ABV3KFV4</accession>
<evidence type="ECO:0000256" key="5">
    <source>
        <dbReference type="ARBA" id="ARBA00023136"/>
    </source>
</evidence>
<dbReference type="Pfam" id="PF01810">
    <property type="entry name" value="LysE"/>
    <property type="match status" value="1"/>
</dbReference>
<dbReference type="Proteomes" id="UP001553031">
    <property type="component" value="Unassembled WGS sequence"/>
</dbReference>
<evidence type="ECO:0000313" key="8">
    <source>
        <dbReference type="Proteomes" id="UP001553031"/>
    </source>
</evidence>
<evidence type="ECO:0000256" key="2">
    <source>
        <dbReference type="ARBA" id="ARBA00022475"/>
    </source>
</evidence>
<keyword evidence="2" id="KW-1003">Cell membrane</keyword>
<evidence type="ECO:0000256" key="4">
    <source>
        <dbReference type="ARBA" id="ARBA00022989"/>
    </source>
</evidence>
<reference evidence="7 8" key="1">
    <citation type="submission" date="2024-06" db="EMBL/GenBank/DDBJ databases">
        <title>The Natural Products Discovery Center: Release of the First 8490 Sequenced Strains for Exploring Actinobacteria Biosynthetic Diversity.</title>
        <authorList>
            <person name="Kalkreuter E."/>
            <person name="Kautsar S.A."/>
            <person name="Yang D."/>
            <person name="Bader C.D."/>
            <person name="Teijaro C.N."/>
            <person name="Fluegel L."/>
            <person name="Davis C.M."/>
            <person name="Simpson J.R."/>
            <person name="Lauterbach L."/>
            <person name="Steele A.D."/>
            <person name="Gui C."/>
            <person name="Meng S."/>
            <person name="Li G."/>
            <person name="Viehrig K."/>
            <person name="Ye F."/>
            <person name="Su P."/>
            <person name="Kiefer A.F."/>
            <person name="Nichols A."/>
            <person name="Cepeda A.J."/>
            <person name="Yan W."/>
            <person name="Fan B."/>
            <person name="Jiang Y."/>
            <person name="Adhikari A."/>
            <person name="Zheng C.-J."/>
            <person name="Schuster L."/>
            <person name="Cowan T.M."/>
            <person name="Smanski M.J."/>
            <person name="Chevrette M.G."/>
            <person name="De Carvalho L.P.S."/>
            <person name="Shen B."/>
        </authorList>
    </citation>
    <scope>NUCLEOTIDE SEQUENCE [LARGE SCALE GENOMIC DNA]</scope>
    <source>
        <strain evidence="7 8">NPDC079179</strain>
    </source>
</reference>
<comment type="subcellular location">
    <subcellularLocation>
        <location evidence="1">Cell membrane</location>
        <topology evidence="1">Multi-pass membrane protein</topology>
    </subcellularLocation>
</comment>
<evidence type="ECO:0000313" key="7">
    <source>
        <dbReference type="EMBL" id="MEV8158846.1"/>
    </source>
</evidence>
<name>A0ABV3KFV4_9MICC</name>
<dbReference type="InterPro" id="IPR001123">
    <property type="entry name" value="LeuE-type"/>
</dbReference>
<keyword evidence="4 6" id="KW-1133">Transmembrane helix</keyword>
<keyword evidence="3 6" id="KW-0812">Transmembrane</keyword>
<dbReference type="PANTHER" id="PTHR30086:SF20">
    <property type="entry name" value="ARGININE EXPORTER PROTEIN ARGO-RELATED"/>
    <property type="match status" value="1"/>
</dbReference>
<protein>
    <submittedName>
        <fullName evidence="7">LysE/ArgO family amino acid transporter</fullName>
    </submittedName>
</protein>
<feature type="transmembrane region" description="Helical" evidence="6">
    <location>
        <begin position="177"/>
        <end position="199"/>
    </location>
</feature>